<comment type="caution">
    <text evidence="6">Lacks conserved residue(s) required for the propagation of feature annotation.</text>
</comment>
<dbReference type="GO" id="GO:0030246">
    <property type="term" value="F:carbohydrate binding"/>
    <property type="evidence" value="ECO:0007669"/>
    <property type="project" value="InterPro"/>
</dbReference>
<protein>
    <submittedName>
        <fullName evidence="10">AGAP001534-PA-like protein</fullName>
    </submittedName>
</protein>
<evidence type="ECO:0000256" key="7">
    <source>
        <dbReference type="RuleBase" id="RU361185"/>
    </source>
</evidence>
<dbReference type="SUPFAM" id="SSF51011">
    <property type="entry name" value="Glycosyl hydrolase domain"/>
    <property type="match status" value="1"/>
</dbReference>
<dbReference type="InterPro" id="IPR000519">
    <property type="entry name" value="P_trefoil_dom"/>
</dbReference>
<keyword evidence="8" id="KW-1133">Transmembrane helix</keyword>
<dbReference type="InterPro" id="IPR000322">
    <property type="entry name" value="Glyco_hydro_31_TIM"/>
</dbReference>
<dbReference type="OrthoDB" id="5839090at2759"/>
<evidence type="ECO:0000256" key="5">
    <source>
        <dbReference type="ARBA" id="ARBA00023157"/>
    </source>
</evidence>
<sequence>MFRRQEAADSRGANGRVSETHYDAAPIPEFDKRPAFIHVLLLNKTIRLFVVLGLASVVIPVFAYLFFFSREIGHDSKRDIIGTCGHPTLYHIPCGYPSNLSMAECHLLGCCYTSLATCYHSLPSEHQYIIGSDWSSGTPSVLSPYRTVTPYDRSALSEVRFDASVAEDGVGGFRFLLSKMNGSEAPSSMNTMRLETAELLVQVYSPTFFIEVKRKADQEVIFSSARGPLIMTDEFIEWTLHLGADTLFGLGRAYLEPGTKFLLLNNLNSSAVPIVMGYNAKLKLYNGLIFNTPGLTEVEIVGSRLIVVRAQLGVNFDLHFLAGPTPAKLFLQSKAILKNHYTPPYWAYGVHVCDQSPKWNLTTVRSNLELLLNETIMFDSHCLHNDQFWISDTMTLGTELESLRQMLRDAGKKFVPSLVLTLAYGGNPSFIDARENNILLRHPGNQLAYQGQVRNRTVAYIDWRTTSRSANLSQWLDSQWRKVANLGADGYTLEEATPRDERNSSLPWLKQLLYQPDQLNDTLVELLPWNTILSDSSQLVLSQHNLLGVRALEAIQERIDPGNLLIAGSFGIHNPVAILPANVSATWISLRSEVDRVIGLSMTGITFTGTPICGNAPLGNVSASEELCIRWYQFGSLLPLFRVSADRTPDRFSRFGRRVMHAILRKRFSLLEYLHTLVLEDAAYLRPMFYHYEEAANFTTELWEQFMIGDALLVAPVLLPQMSQIAIYFPETFYELWGGQAMPGNDVLQYAVVESDLPMFLRPGYTVPLRDIVDELVQLENGTATPITAELSRLKPLYLVGAFECNARRWRCSTSGRLLLQTGFLLEFGAILDEKLLISVRANVSEVEGATLRQLACSEVATINVTIGSVQLYGHPNSSQPLLHNIEYDFCLQEAKQVEFANEHRKGPSDAISNAS</sequence>
<dbReference type="GO" id="GO:0006491">
    <property type="term" value="P:N-glycan processing"/>
    <property type="evidence" value="ECO:0007669"/>
    <property type="project" value="TreeGrafter"/>
</dbReference>
<dbReference type="OMA" id="TFFIEVK"/>
<organism evidence="10">
    <name type="scientific">Anopheles sinensis</name>
    <name type="common">Mosquito</name>
    <dbReference type="NCBI Taxonomy" id="74873"/>
    <lineage>
        <taxon>Eukaryota</taxon>
        <taxon>Metazoa</taxon>
        <taxon>Ecdysozoa</taxon>
        <taxon>Arthropoda</taxon>
        <taxon>Hexapoda</taxon>
        <taxon>Insecta</taxon>
        <taxon>Pterygota</taxon>
        <taxon>Neoptera</taxon>
        <taxon>Endopterygota</taxon>
        <taxon>Diptera</taxon>
        <taxon>Nematocera</taxon>
        <taxon>Culicoidea</taxon>
        <taxon>Culicidae</taxon>
        <taxon>Anophelinae</taxon>
        <taxon>Anopheles</taxon>
    </lineage>
</organism>
<evidence type="ECO:0000259" key="9">
    <source>
        <dbReference type="PROSITE" id="PS51448"/>
    </source>
</evidence>
<dbReference type="EMBL" id="KE524586">
    <property type="protein sequence ID" value="KFB35571.1"/>
    <property type="molecule type" value="Genomic_DNA"/>
</dbReference>
<dbReference type="Gene3D" id="3.20.20.80">
    <property type="entry name" value="Glycosidases"/>
    <property type="match status" value="1"/>
</dbReference>
<dbReference type="Pfam" id="PF01055">
    <property type="entry name" value="Glyco_hydro_31_2nd"/>
    <property type="match status" value="1"/>
</dbReference>
<evidence type="ECO:0000256" key="2">
    <source>
        <dbReference type="ARBA" id="ARBA00007806"/>
    </source>
</evidence>
<dbReference type="CDD" id="cd00111">
    <property type="entry name" value="Trefoil"/>
    <property type="match status" value="1"/>
</dbReference>
<evidence type="ECO:0000256" key="3">
    <source>
        <dbReference type="ARBA" id="ARBA00022729"/>
    </source>
</evidence>
<name>A0A084VC77_ANOSI</name>
<evidence type="ECO:0000256" key="8">
    <source>
        <dbReference type="SAM" id="Phobius"/>
    </source>
</evidence>
<dbReference type="AlphaFoldDB" id="A0A084VC77"/>
<keyword evidence="8" id="KW-0812">Transmembrane</keyword>
<dbReference type="InterPro" id="IPR017957">
    <property type="entry name" value="P_trefoil_CS"/>
</dbReference>
<dbReference type="SUPFAM" id="SSF74650">
    <property type="entry name" value="Galactose mutarotase-like"/>
    <property type="match status" value="1"/>
</dbReference>
<proteinExistence type="inferred from homology"/>
<feature type="domain" description="P-type" evidence="9">
    <location>
        <begin position="82"/>
        <end position="122"/>
    </location>
</feature>
<keyword evidence="7" id="KW-0378">Hydrolase</keyword>
<keyword evidence="5" id="KW-1015">Disulfide bond</keyword>
<dbReference type="STRING" id="74873.A0A084VC77"/>
<dbReference type="SUPFAM" id="SSF57492">
    <property type="entry name" value="Trefoil"/>
    <property type="match status" value="1"/>
</dbReference>
<evidence type="ECO:0000313" key="11">
    <source>
        <dbReference type="EnsemblMetazoa" id="ASIC002418-PA"/>
    </source>
</evidence>
<dbReference type="VEuPathDB" id="VectorBase:ASIC002418"/>
<dbReference type="EMBL" id="ATLV01010535">
    <property type="status" value="NOT_ANNOTATED_CDS"/>
    <property type="molecule type" value="Genomic_DNA"/>
</dbReference>
<dbReference type="Gene3D" id="2.60.40.1760">
    <property type="entry name" value="glycosyl hydrolase (family 31)"/>
    <property type="match status" value="1"/>
</dbReference>
<evidence type="ECO:0000256" key="1">
    <source>
        <dbReference type="ARBA" id="ARBA00004308"/>
    </source>
</evidence>
<keyword evidence="7" id="KW-0326">Glycosidase</keyword>
<reference evidence="11" key="2">
    <citation type="submission" date="2020-05" db="UniProtKB">
        <authorList>
            <consortium name="EnsemblMetazoa"/>
        </authorList>
    </citation>
    <scope>IDENTIFICATION</scope>
</reference>
<comment type="similarity">
    <text evidence="2 7">Belongs to the glycosyl hydrolase 31 family.</text>
</comment>
<keyword evidence="12" id="KW-1185">Reference proteome</keyword>
<dbReference type="InterPro" id="IPR011013">
    <property type="entry name" value="Gal_mutarotase_sf_dom"/>
</dbReference>
<dbReference type="PROSITE" id="PS51448">
    <property type="entry name" value="P_TREFOIL_2"/>
    <property type="match status" value="1"/>
</dbReference>
<gene>
    <name evidence="10" type="ORF">ZHAS_00002418</name>
</gene>
<dbReference type="SUPFAM" id="SSF51445">
    <property type="entry name" value="(Trans)glycosidases"/>
    <property type="match status" value="1"/>
</dbReference>
<dbReference type="PANTHER" id="PTHR22762">
    <property type="entry name" value="ALPHA-GLUCOSIDASE"/>
    <property type="match status" value="1"/>
</dbReference>
<dbReference type="GO" id="GO:0012505">
    <property type="term" value="C:endomembrane system"/>
    <property type="evidence" value="ECO:0007669"/>
    <property type="project" value="UniProtKB-SubCell"/>
</dbReference>
<evidence type="ECO:0000256" key="4">
    <source>
        <dbReference type="ARBA" id="ARBA00023136"/>
    </source>
</evidence>
<dbReference type="GO" id="GO:0005975">
    <property type="term" value="P:carbohydrate metabolic process"/>
    <property type="evidence" value="ECO:0007669"/>
    <property type="project" value="InterPro"/>
</dbReference>
<evidence type="ECO:0000313" key="10">
    <source>
        <dbReference type="EMBL" id="KFB35571.1"/>
    </source>
</evidence>
<dbReference type="InterPro" id="IPR013780">
    <property type="entry name" value="Glyco_hydro_b"/>
</dbReference>
<dbReference type="InterPro" id="IPR017853">
    <property type="entry name" value="GH"/>
</dbReference>
<dbReference type="InterPro" id="IPR048395">
    <property type="entry name" value="Glyco_hydro_31_C"/>
</dbReference>
<accession>A0A084VC77</accession>
<feature type="transmembrane region" description="Helical" evidence="8">
    <location>
        <begin position="48"/>
        <end position="68"/>
    </location>
</feature>
<keyword evidence="4 8" id="KW-0472">Membrane</keyword>
<dbReference type="Gene3D" id="2.60.40.1180">
    <property type="entry name" value="Golgi alpha-mannosidase II"/>
    <property type="match status" value="1"/>
</dbReference>
<dbReference type="PROSITE" id="PS00025">
    <property type="entry name" value="P_TREFOIL_1"/>
    <property type="match status" value="1"/>
</dbReference>
<evidence type="ECO:0000256" key="6">
    <source>
        <dbReference type="PROSITE-ProRule" id="PRU00779"/>
    </source>
</evidence>
<dbReference type="EnsemblMetazoa" id="ASIC002418-RA">
    <property type="protein sequence ID" value="ASIC002418-PA"/>
    <property type="gene ID" value="ASIC002418"/>
</dbReference>
<dbReference type="GO" id="GO:0090599">
    <property type="term" value="F:alpha-glucosidase activity"/>
    <property type="evidence" value="ECO:0007669"/>
    <property type="project" value="TreeGrafter"/>
</dbReference>
<dbReference type="PANTHER" id="PTHR22762:SF167">
    <property type="entry name" value="LYSOSOMAL ALPHA-GLUCOSIDASE-LIKE PROTEIN"/>
    <property type="match status" value="1"/>
</dbReference>
<evidence type="ECO:0000313" key="12">
    <source>
        <dbReference type="Proteomes" id="UP000030765"/>
    </source>
</evidence>
<dbReference type="Proteomes" id="UP000030765">
    <property type="component" value="Unassembled WGS sequence"/>
</dbReference>
<comment type="subcellular location">
    <subcellularLocation>
        <location evidence="1">Endomembrane system</location>
    </subcellularLocation>
</comment>
<reference evidence="10 12" key="1">
    <citation type="journal article" date="2014" name="BMC Genomics">
        <title>Genome sequence of Anopheles sinensis provides insight into genetics basis of mosquito competence for malaria parasites.</title>
        <authorList>
            <person name="Zhou D."/>
            <person name="Zhang D."/>
            <person name="Ding G."/>
            <person name="Shi L."/>
            <person name="Hou Q."/>
            <person name="Ye Y."/>
            <person name="Xu Y."/>
            <person name="Zhou H."/>
            <person name="Xiong C."/>
            <person name="Li S."/>
            <person name="Yu J."/>
            <person name="Hong S."/>
            <person name="Yu X."/>
            <person name="Zou P."/>
            <person name="Chen C."/>
            <person name="Chang X."/>
            <person name="Wang W."/>
            <person name="Lv Y."/>
            <person name="Sun Y."/>
            <person name="Ma L."/>
            <person name="Shen B."/>
            <person name="Zhu C."/>
        </authorList>
    </citation>
    <scope>NUCLEOTIDE SEQUENCE [LARGE SCALE GENOMIC DNA]</scope>
</reference>
<dbReference type="InterPro" id="IPR044913">
    <property type="entry name" value="P_trefoil_dom_sf"/>
</dbReference>
<dbReference type="VEuPathDB" id="VectorBase:ASIS021958"/>
<dbReference type="Pfam" id="PF21365">
    <property type="entry name" value="Glyco_hydro_31_3rd"/>
    <property type="match status" value="1"/>
</dbReference>
<keyword evidence="3" id="KW-0732">Signal</keyword>